<dbReference type="InterPro" id="IPR020904">
    <property type="entry name" value="Sc_DH/Rdtase_CS"/>
</dbReference>
<evidence type="ECO:0000313" key="4">
    <source>
        <dbReference type="EMBL" id="CAB4896721.1"/>
    </source>
</evidence>
<dbReference type="PRINTS" id="PR00080">
    <property type="entry name" value="SDRFAMILY"/>
</dbReference>
<feature type="domain" description="Ketoreductase" evidence="2">
    <location>
        <begin position="9"/>
        <end position="195"/>
    </location>
</feature>
<sequence>MEMLDLTGRVAIITGGGTGIGATTARLFAEHGADVVLSGRKVERLQSTAEEITAQTGRRAIAVQTDVREDDQVQHMIDRTINEFGQLDILINNAGGAYMFPTKDTPPDRFRNAIELNLTSAYLCAHAALPHLLKSQHASIVSMSSAAGVQGVKGGSAYSAGKAGLQMFTRVIAAEWGPKGVRANAIAVGGVASEGALRSWERFGMDADSMGAEVPLRRVGYPIDIANGALFFCSEMSSWITGQTLSIDGGPRGLGGLTDDALWPEDSE</sequence>
<dbReference type="PROSITE" id="PS00061">
    <property type="entry name" value="ADH_SHORT"/>
    <property type="match status" value="1"/>
</dbReference>
<dbReference type="Gene3D" id="3.40.50.720">
    <property type="entry name" value="NAD(P)-binding Rossmann-like Domain"/>
    <property type="match status" value="1"/>
</dbReference>
<comment type="similarity">
    <text evidence="1">Belongs to the short-chain dehydrogenases/reductases (SDR) family.</text>
</comment>
<evidence type="ECO:0000259" key="2">
    <source>
        <dbReference type="SMART" id="SM00822"/>
    </source>
</evidence>
<dbReference type="SUPFAM" id="SSF51735">
    <property type="entry name" value="NAD(P)-binding Rossmann-fold domains"/>
    <property type="match status" value="1"/>
</dbReference>
<dbReference type="InterPro" id="IPR002347">
    <property type="entry name" value="SDR_fam"/>
</dbReference>
<reference evidence="3" key="1">
    <citation type="submission" date="2020-05" db="EMBL/GenBank/DDBJ databases">
        <authorList>
            <person name="Chiriac C."/>
            <person name="Salcher M."/>
            <person name="Ghai R."/>
            <person name="Kavagutti S V."/>
        </authorList>
    </citation>
    <scope>NUCLEOTIDE SEQUENCE</scope>
</reference>
<dbReference type="EMBL" id="CAFBMO010000005">
    <property type="protein sequence ID" value="CAB4896721.1"/>
    <property type="molecule type" value="Genomic_DNA"/>
</dbReference>
<gene>
    <name evidence="3" type="ORF">UFOPK2282_00356</name>
    <name evidence="4" type="ORF">UFOPK3576_00231</name>
</gene>
<protein>
    <submittedName>
        <fullName evidence="3">Unannotated protein</fullName>
    </submittedName>
</protein>
<name>A0A6J6L7Q2_9ZZZZ</name>
<dbReference type="EMBL" id="CAEZWR010000027">
    <property type="protein sequence ID" value="CAB4658030.1"/>
    <property type="molecule type" value="Genomic_DNA"/>
</dbReference>
<dbReference type="GO" id="GO:0016616">
    <property type="term" value="F:oxidoreductase activity, acting on the CH-OH group of donors, NAD or NADP as acceptor"/>
    <property type="evidence" value="ECO:0007669"/>
    <property type="project" value="TreeGrafter"/>
</dbReference>
<organism evidence="3">
    <name type="scientific">freshwater metagenome</name>
    <dbReference type="NCBI Taxonomy" id="449393"/>
    <lineage>
        <taxon>unclassified sequences</taxon>
        <taxon>metagenomes</taxon>
        <taxon>ecological metagenomes</taxon>
    </lineage>
</organism>
<evidence type="ECO:0000256" key="1">
    <source>
        <dbReference type="ARBA" id="ARBA00006484"/>
    </source>
</evidence>
<dbReference type="AlphaFoldDB" id="A0A6J6L7Q2"/>
<dbReference type="PANTHER" id="PTHR42760">
    <property type="entry name" value="SHORT-CHAIN DEHYDROGENASES/REDUCTASES FAMILY MEMBER"/>
    <property type="match status" value="1"/>
</dbReference>
<dbReference type="SMART" id="SM00822">
    <property type="entry name" value="PKS_KR"/>
    <property type="match status" value="1"/>
</dbReference>
<evidence type="ECO:0000313" key="3">
    <source>
        <dbReference type="EMBL" id="CAB4658030.1"/>
    </source>
</evidence>
<dbReference type="CDD" id="cd05233">
    <property type="entry name" value="SDR_c"/>
    <property type="match status" value="1"/>
</dbReference>
<dbReference type="InterPro" id="IPR036291">
    <property type="entry name" value="NAD(P)-bd_dom_sf"/>
</dbReference>
<accession>A0A6J6L7Q2</accession>
<dbReference type="InterPro" id="IPR057326">
    <property type="entry name" value="KR_dom"/>
</dbReference>
<dbReference type="PRINTS" id="PR00081">
    <property type="entry name" value="GDHRDH"/>
</dbReference>
<dbReference type="Pfam" id="PF13561">
    <property type="entry name" value="adh_short_C2"/>
    <property type="match status" value="1"/>
</dbReference>
<dbReference type="FunFam" id="3.40.50.720:FF:000084">
    <property type="entry name" value="Short-chain dehydrogenase reductase"/>
    <property type="match status" value="1"/>
</dbReference>
<dbReference type="NCBIfam" id="NF005559">
    <property type="entry name" value="PRK07231.1"/>
    <property type="match status" value="1"/>
</dbReference>
<proteinExistence type="inferred from homology"/>